<dbReference type="STRING" id="246437.L9KNY9"/>
<dbReference type="PROSITE" id="PS51828">
    <property type="entry name" value="PTX_2"/>
    <property type="match status" value="1"/>
</dbReference>
<sequence length="966" mass="107305">MWTLRAPTGYIIQITFNDFDIEEAPNCIYDSLSLDNGESQTKFCGATAKGLSFNSSANEMHVSFSSDFSIQKKGFNASYIRVAVSLRNQKVILPPTLDAYQVSVAKSVSIPELNAFTLCFEATKAGNEDHDWTAFSYSDASSTHLLSFGKAQSDYFLSISDSKCLLNSVLSVKDKEDIFTESFEQLCIVWNNSVGSVGVNFKKTYETVPCDSTISKVIPGNGKLLLGSNQNEIASLKGDIYNFRLWNFTMNSKILSNLSCNVKGNVVDWQNDFWTIPTLALKAESNLSCVPTCPSKEEPKGYHWPSITASDYSLPCKNNPAFIVTRTCYQSPNSPSLAIWGPVDLSNCSKEANEAANQILNLTTDGKTLTSANITSIVEQVKRIVNNEENIDLTLGSTLMNIFSNILSSSDSDLLESSSEALKTIDELAFKIDLTGKAHVNITTQNLALGVSPLTSGTNAASNFSIGFPSNNEPYFQMDFKSEQVDPLASVILPPNLLENLSQEVSVLVKRAQFTFFNKTGLFKNVGHQNGTLVSYVMACSIGNITIQDLKDPVRITIKHTSPQDLERKNHTDAQNMKALTFITYIGCGLSAIFSAATLLTYVAFEKLRRDYPSKILMNLCTALLFLNLIFLLDGWIASFGMDVLCTAIAALLHFFLLATFTWMGLEAIHMYIALVKVFNTYIRRYILKFCIVGWGLPALVVAVVLASRHQNEVYGKGIYGKEKGDEFCWIQDAVIFYVTSAGYFGVMFFLNVAMFIVVMVQICGRNGKRSNRTLREEILRNLRSVVSLTFLLGMTWGFAFFAWGPLNIPFTYLFSIFNSLQGLFIFIFHCAMKENVQKQWRRHLCCGRFRLADNSDWSKTATNIIKKSSDNLGKSLSSSSIGSNSTYLTSKSKSSSTTYFKRNSHADNAAMDKPLSKLAHADGEQTSIIPVHQVIDKVKGYCNAHSDNFYKNIIMSDTFSHSTKF</sequence>
<dbReference type="InterPro" id="IPR000859">
    <property type="entry name" value="CUB_dom"/>
</dbReference>
<dbReference type="InterPro" id="IPR035914">
    <property type="entry name" value="Sperma_CUB_dom_sf"/>
</dbReference>
<feature type="transmembrane region" description="Helical" evidence="17">
    <location>
        <begin position="786"/>
        <end position="805"/>
    </location>
</feature>
<evidence type="ECO:0000256" key="10">
    <source>
        <dbReference type="ARBA" id="ARBA00023170"/>
    </source>
</evidence>
<name>L9KNY9_TUPCH</name>
<dbReference type="InterPro" id="IPR013320">
    <property type="entry name" value="ConA-like_dom_sf"/>
</dbReference>
<reference evidence="22" key="1">
    <citation type="submission" date="2012-07" db="EMBL/GenBank/DDBJ databases">
        <title>Genome of the Chinese tree shrew, a rising model animal genetically related to primates.</title>
        <authorList>
            <person name="Zhang G."/>
            <person name="Fan Y."/>
            <person name="Yao Y."/>
            <person name="Huang Z."/>
        </authorList>
    </citation>
    <scope>NUCLEOTIDE SEQUENCE [LARGE SCALE GENOMIC DNA]</scope>
</reference>
<protein>
    <recommendedName>
        <fullName evidence="13">Adhesion G-protein coupled receptor G6</fullName>
    </recommendedName>
    <alternativeName>
        <fullName evidence="14">G-protein coupled receptor 126</fullName>
    </alternativeName>
</protein>
<dbReference type="GO" id="GO:0007166">
    <property type="term" value="P:cell surface receptor signaling pathway"/>
    <property type="evidence" value="ECO:0007669"/>
    <property type="project" value="InterPro"/>
</dbReference>
<evidence type="ECO:0000256" key="13">
    <source>
        <dbReference type="ARBA" id="ARBA00069922"/>
    </source>
</evidence>
<evidence type="ECO:0000256" key="12">
    <source>
        <dbReference type="ARBA" id="ARBA00023224"/>
    </source>
</evidence>
<evidence type="ECO:0000256" key="15">
    <source>
        <dbReference type="PROSITE-ProRule" id="PRU00059"/>
    </source>
</evidence>
<keyword evidence="7" id="KW-0297">G-protein coupled receptor</keyword>
<reference evidence="22" key="2">
    <citation type="journal article" date="2013" name="Nat. Commun.">
        <title>Genome of the Chinese tree shrew.</title>
        <authorList>
            <person name="Fan Y."/>
            <person name="Huang Z.Y."/>
            <person name="Cao C.C."/>
            <person name="Chen C.S."/>
            <person name="Chen Y.X."/>
            <person name="Fan D.D."/>
            <person name="He J."/>
            <person name="Hou H.L."/>
            <person name="Hu L."/>
            <person name="Hu X.T."/>
            <person name="Jiang X.T."/>
            <person name="Lai R."/>
            <person name="Lang Y.S."/>
            <person name="Liang B."/>
            <person name="Liao S.G."/>
            <person name="Mu D."/>
            <person name="Ma Y.Y."/>
            <person name="Niu Y.Y."/>
            <person name="Sun X.Q."/>
            <person name="Xia J.Q."/>
            <person name="Xiao J."/>
            <person name="Xiong Z.Q."/>
            <person name="Xu L."/>
            <person name="Yang L."/>
            <person name="Zhang Y."/>
            <person name="Zhao W."/>
            <person name="Zhao X.D."/>
            <person name="Zheng Y.T."/>
            <person name="Zhou J.M."/>
            <person name="Zhu Y.B."/>
            <person name="Zhang G.J."/>
            <person name="Wang J."/>
            <person name="Yao Y.G."/>
        </authorList>
    </citation>
    <scope>NUCLEOTIDE SEQUENCE [LARGE SCALE GENOMIC DNA]</scope>
</reference>
<keyword evidence="9 15" id="KW-1015">Disulfide bond</keyword>
<dbReference type="eggNOG" id="KOG4193">
    <property type="taxonomic scope" value="Eukaryota"/>
</dbReference>
<dbReference type="SUPFAM" id="SSF81321">
    <property type="entry name" value="Family A G protein-coupled receptor-like"/>
    <property type="match status" value="1"/>
</dbReference>
<evidence type="ECO:0000259" key="20">
    <source>
        <dbReference type="PROSITE" id="PS51828"/>
    </source>
</evidence>
<feature type="transmembrane region" description="Helical" evidence="17">
    <location>
        <begin position="644"/>
        <end position="666"/>
    </location>
</feature>
<evidence type="ECO:0000259" key="18">
    <source>
        <dbReference type="PROSITE" id="PS01180"/>
    </source>
</evidence>
<dbReference type="Proteomes" id="UP000011518">
    <property type="component" value="Unassembled WGS sequence"/>
</dbReference>
<dbReference type="GO" id="GO:0004930">
    <property type="term" value="F:G protein-coupled receptor activity"/>
    <property type="evidence" value="ECO:0007669"/>
    <property type="project" value="UniProtKB-KW"/>
</dbReference>
<keyword evidence="5" id="KW-0732">Signal</keyword>
<dbReference type="Pfam" id="PF00002">
    <property type="entry name" value="7tm_2"/>
    <property type="match status" value="1"/>
</dbReference>
<evidence type="ECO:0000256" key="4">
    <source>
        <dbReference type="ARBA" id="ARBA00022692"/>
    </source>
</evidence>
<dbReference type="InterPro" id="IPR000832">
    <property type="entry name" value="GPCR_2_secretin-like"/>
</dbReference>
<dbReference type="Pfam" id="PF00431">
    <property type="entry name" value="CUB"/>
    <property type="match status" value="1"/>
</dbReference>
<proteinExistence type="inferred from homology"/>
<dbReference type="PANTHER" id="PTHR12011">
    <property type="entry name" value="ADHESION G-PROTEIN COUPLED RECEPTOR"/>
    <property type="match status" value="1"/>
</dbReference>
<evidence type="ECO:0000256" key="2">
    <source>
        <dbReference type="ARBA" id="ARBA00007343"/>
    </source>
</evidence>
<feature type="domain" description="G-protein coupled receptors family 2 profile 2" evidence="19">
    <location>
        <begin position="580"/>
        <end position="834"/>
    </location>
</feature>
<dbReference type="EMBL" id="KB320753">
    <property type="protein sequence ID" value="ELW64189.1"/>
    <property type="molecule type" value="Genomic_DNA"/>
</dbReference>
<dbReference type="eggNOG" id="KOG3714">
    <property type="taxonomic scope" value="Eukaryota"/>
</dbReference>
<feature type="region of interest" description="Disordered" evidence="16">
    <location>
        <begin position="872"/>
        <end position="892"/>
    </location>
</feature>
<evidence type="ECO:0000256" key="3">
    <source>
        <dbReference type="ARBA" id="ARBA00022475"/>
    </source>
</evidence>
<dbReference type="FunFam" id="2.60.120.200:FF:000050">
    <property type="entry name" value="Adhesion G protein-coupled receptor G6"/>
    <property type="match status" value="1"/>
</dbReference>
<gene>
    <name evidence="21" type="ORF">TREES_T100019449</name>
</gene>
<feature type="domain" description="CUB" evidence="18">
    <location>
        <begin position="1"/>
        <end position="82"/>
    </location>
</feature>
<evidence type="ECO:0000256" key="9">
    <source>
        <dbReference type="ARBA" id="ARBA00023157"/>
    </source>
</evidence>
<dbReference type="Gene3D" id="2.60.120.290">
    <property type="entry name" value="Spermadhesin, CUB domain"/>
    <property type="match status" value="1"/>
</dbReference>
<feature type="domain" description="Pentraxin (PTX)" evidence="20">
    <location>
        <begin position="87"/>
        <end position="289"/>
    </location>
</feature>
<evidence type="ECO:0000256" key="1">
    <source>
        <dbReference type="ARBA" id="ARBA00004651"/>
    </source>
</evidence>
<dbReference type="Gene3D" id="2.60.120.200">
    <property type="match status" value="1"/>
</dbReference>
<feature type="transmembrane region" description="Helical" evidence="17">
    <location>
        <begin position="582"/>
        <end position="605"/>
    </location>
</feature>
<feature type="transmembrane region" description="Helical" evidence="17">
    <location>
        <begin position="742"/>
        <end position="765"/>
    </location>
</feature>
<organism evidence="21 22">
    <name type="scientific">Tupaia chinensis</name>
    <name type="common">Chinese tree shrew</name>
    <name type="synonym">Tupaia belangeri chinensis</name>
    <dbReference type="NCBI Taxonomy" id="246437"/>
    <lineage>
        <taxon>Eukaryota</taxon>
        <taxon>Metazoa</taxon>
        <taxon>Chordata</taxon>
        <taxon>Craniata</taxon>
        <taxon>Vertebrata</taxon>
        <taxon>Euteleostomi</taxon>
        <taxon>Mammalia</taxon>
        <taxon>Eutheria</taxon>
        <taxon>Euarchontoglires</taxon>
        <taxon>Scandentia</taxon>
        <taxon>Tupaiidae</taxon>
        <taxon>Tupaia</taxon>
    </lineage>
</organism>
<dbReference type="FunFam" id="1.20.1070.10:FF:000052">
    <property type="entry name" value="Adhesion G-protein coupled receptor G6"/>
    <property type="match status" value="1"/>
</dbReference>
<evidence type="ECO:0000256" key="5">
    <source>
        <dbReference type="ARBA" id="ARBA00022729"/>
    </source>
</evidence>
<feature type="transmembrane region" description="Helical" evidence="17">
    <location>
        <begin position="617"/>
        <end position="638"/>
    </location>
</feature>
<feature type="transmembrane region" description="Helical" evidence="17">
    <location>
        <begin position="686"/>
        <end position="707"/>
    </location>
</feature>
<dbReference type="PROSITE" id="PS00650">
    <property type="entry name" value="G_PROTEIN_RECEP_F2_2"/>
    <property type="match status" value="1"/>
</dbReference>
<evidence type="ECO:0000256" key="7">
    <source>
        <dbReference type="ARBA" id="ARBA00023040"/>
    </source>
</evidence>
<dbReference type="PROSITE" id="PS01180">
    <property type="entry name" value="CUB"/>
    <property type="match status" value="1"/>
</dbReference>
<dbReference type="AlphaFoldDB" id="L9KNY9"/>
<dbReference type="Gene3D" id="1.20.1070.10">
    <property type="entry name" value="Rhodopsin 7-helix transmembrane proteins"/>
    <property type="match status" value="1"/>
</dbReference>
<evidence type="ECO:0000256" key="11">
    <source>
        <dbReference type="ARBA" id="ARBA00023180"/>
    </source>
</evidence>
<dbReference type="InParanoid" id="L9KNY9"/>
<evidence type="ECO:0000313" key="22">
    <source>
        <dbReference type="Proteomes" id="UP000011518"/>
    </source>
</evidence>
<dbReference type="FunCoup" id="L9KNY9">
    <property type="interactions" value="465"/>
</dbReference>
<comment type="similarity">
    <text evidence="2">Belongs to the G-protein coupled receptor 2 family. Adhesion G-protein coupled receptor (ADGR) subfamily.</text>
</comment>
<dbReference type="InterPro" id="IPR017983">
    <property type="entry name" value="GPCR_2_secretin-like_CS"/>
</dbReference>
<dbReference type="SUPFAM" id="SSF49854">
    <property type="entry name" value="Spermadhesin, CUB domain"/>
    <property type="match status" value="1"/>
</dbReference>
<dbReference type="PROSITE" id="PS50261">
    <property type="entry name" value="G_PROTEIN_RECEP_F2_4"/>
    <property type="match status" value="1"/>
</dbReference>
<keyword evidence="4 17" id="KW-0812">Transmembrane</keyword>
<dbReference type="GO" id="GO:0043236">
    <property type="term" value="F:laminin binding"/>
    <property type="evidence" value="ECO:0007669"/>
    <property type="project" value="TreeGrafter"/>
</dbReference>
<keyword evidence="3" id="KW-1003">Cell membrane</keyword>
<keyword evidence="6 17" id="KW-1133">Transmembrane helix</keyword>
<evidence type="ECO:0000256" key="6">
    <source>
        <dbReference type="ARBA" id="ARBA00022989"/>
    </source>
</evidence>
<evidence type="ECO:0000313" key="21">
    <source>
        <dbReference type="EMBL" id="ELW64189.1"/>
    </source>
</evidence>
<dbReference type="GO" id="GO:0007189">
    <property type="term" value="P:adenylate cyclase-activating G protein-coupled receptor signaling pathway"/>
    <property type="evidence" value="ECO:0007669"/>
    <property type="project" value="TreeGrafter"/>
</dbReference>
<dbReference type="PANTHER" id="PTHR12011:SF290">
    <property type="entry name" value="ADHESION G-PROTEIN COUPLED RECEPTOR G6"/>
    <property type="match status" value="1"/>
</dbReference>
<dbReference type="InterPro" id="IPR001759">
    <property type="entry name" value="PTX_dom"/>
</dbReference>
<dbReference type="Pfam" id="PF26574">
    <property type="entry name" value="GAIN_ADGRG2"/>
    <property type="match status" value="1"/>
</dbReference>
<comment type="subcellular location">
    <subcellularLocation>
        <location evidence="1">Cell membrane</location>
        <topology evidence="1">Multi-pass membrane protein</topology>
    </subcellularLocation>
</comment>
<keyword evidence="10 21" id="KW-0675">Receptor</keyword>
<feature type="transmembrane region" description="Helical" evidence="17">
    <location>
        <begin position="811"/>
        <end position="833"/>
    </location>
</feature>
<accession>L9KNY9</accession>
<keyword evidence="12" id="KW-0807">Transducer</keyword>
<dbReference type="CDD" id="cd00041">
    <property type="entry name" value="CUB"/>
    <property type="match status" value="1"/>
</dbReference>
<evidence type="ECO:0000256" key="17">
    <source>
        <dbReference type="SAM" id="Phobius"/>
    </source>
</evidence>
<dbReference type="InterPro" id="IPR017981">
    <property type="entry name" value="GPCR_2-like_7TM"/>
</dbReference>
<dbReference type="Pfam" id="PF00354">
    <property type="entry name" value="Pentaxin"/>
    <property type="match status" value="1"/>
</dbReference>
<dbReference type="InterPro" id="IPR058857">
    <property type="entry name" value="GAIN_ADGRG2/6"/>
</dbReference>
<evidence type="ECO:0000256" key="16">
    <source>
        <dbReference type="SAM" id="MobiDB-lite"/>
    </source>
</evidence>
<dbReference type="GO" id="GO:0060347">
    <property type="term" value="P:heart trabecula formation"/>
    <property type="evidence" value="ECO:0007669"/>
    <property type="project" value="TreeGrafter"/>
</dbReference>
<feature type="disulfide bond" evidence="15">
    <location>
        <begin position="27"/>
        <end position="44"/>
    </location>
</feature>
<evidence type="ECO:0000259" key="19">
    <source>
        <dbReference type="PROSITE" id="PS50261"/>
    </source>
</evidence>
<dbReference type="GO" id="GO:0005886">
    <property type="term" value="C:plasma membrane"/>
    <property type="evidence" value="ECO:0007669"/>
    <property type="project" value="UniProtKB-SubCell"/>
</dbReference>
<keyword evidence="8 17" id="KW-0472">Membrane</keyword>
<comment type="caution">
    <text evidence="15">Lacks conserved residue(s) required for the propagation of feature annotation.</text>
</comment>
<evidence type="ECO:0000256" key="14">
    <source>
        <dbReference type="ARBA" id="ARBA00082039"/>
    </source>
</evidence>
<keyword evidence="11" id="KW-0325">Glycoprotein</keyword>
<dbReference type="SMART" id="SM00042">
    <property type="entry name" value="CUB"/>
    <property type="match status" value="1"/>
</dbReference>
<dbReference type="SUPFAM" id="SSF49899">
    <property type="entry name" value="Concanavalin A-like lectins/glucanases"/>
    <property type="match status" value="1"/>
</dbReference>
<dbReference type="SMART" id="SM00159">
    <property type="entry name" value="PTX"/>
    <property type="match status" value="1"/>
</dbReference>
<evidence type="ECO:0000256" key="8">
    <source>
        <dbReference type="ARBA" id="ARBA00023136"/>
    </source>
</evidence>
<keyword evidence="22" id="KW-1185">Reference proteome</keyword>
<dbReference type="PRINTS" id="PR00249">
    <property type="entry name" value="GPCRSECRETIN"/>
</dbReference>
<dbReference type="GO" id="GO:0022011">
    <property type="term" value="P:myelination in peripheral nervous system"/>
    <property type="evidence" value="ECO:0007669"/>
    <property type="project" value="TreeGrafter"/>
</dbReference>